<dbReference type="KEGG" id="fmr:Fuma_04155"/>
<dbReference type="Proteomes" id="UP000187735">
    <property type="component" value="Chromosome"/>
</dbReference>
<name>A0A1P8WKE0_9PLAN</name>
<dbReference type="EMBL" id="CP017641">
    <property type="protein sequence ID" value="APZ94523.1"/>
    <property type="molecule type" value="Genomic_DNA"/>
</dbReference>
<accession>A0A1P8WKE0</accession>
<dbReference type="OrthoDB" id="9843151at2"/>
<evidence type="ECO:0000313" key="1">
    <source>
        <dbReference type="EMBL" id="APZ94523.1"/>
    </source>
</evidence>
<evidence type="ECO:0000313" key="2">
    <source>
        <dbReference type="Proteomes" id="UP000187735"/>
    </source>
</evidence>
<keyword evidence="2" id="KW-1185">Reference proteome</keyword>
<dbReference type="RefSeq" id="WP_145944279.1">
    <property type="nucleotide sequence ID" value="NZ_CP017641.1"/>
</dbReference>
<gene>
    <name evidence="1" type="ORF">Fuma_04155</name>
</gene>
<proteinExistence type="predicted"/>
<dbReference type="AlphaFoldDB" id="A0A1P8WKE0"/>
<protein>
    <submittedName>
        <fullName evidence="1">Uncharacterized protein</fullName>
    </submittedName>
</protein>
<organism evidence="1 2">
    <name type="scientific">Fuerstiella marisgermanici</name>
    <dbReference type="NCBI Taxonomy" id="1891926"/>
    <lineage>
        <taxon>Bacteria</taxon>
        <taxon>Pseudomonadati</taxon>
        <taxon>Planctomycetota</taxon>
        <taxon>Planctomycetia</taxon>
        <taxon>Planctomycetales</taxon>
        <taxon>Planctomycetaceae</taxon>
        <taxon>Fuerstiella</taxon>
    </lineage>
</organism>
<reference evidence="1 2" key="1">
    <citation type="journal article" date="2016" name="Front. Microbiol.">
        <title>Fuerstia marisgermanicae gen. nov., sp. nov., an Unusual Member of the Phylum Planctomycetes from the German Wadden Sea.</title>
        <authorList>
            <person name="Kohn T."/>
            <person name="Heuer A."/>
            <person name="Jogler M."/>
            <person name="Vollmers J."/>
            <person name="Boedeker C."/>
            <person name="Bunk B."/>
            <person name="Rast P."/>
            <person name="Borchert D."/>
            <person name="Glockner I."/>
            <person name="Freese H.M."/>
            <person name="Klenk H.P."/>
            <person name="Overmann J."/>
            <person name="Kaster A.K."/>
            <person name="Rohde M."/>
            <person name="Wiegand S."/>
            <person name="Jogler C."/>
        </authorList>
    </citation>
    <scope>NUCLEOTIDE SEQUENCE [LARGE SCALE GENOMIC DNA]</scope>
    <source>
        <strain evidence="1 2">NH11</strain>
    </source>
</reference>
<sequence length="214" mass="23505">MPKWICPCWGCTVWVYAPPVRPIHPVAANPNFQARDPTCPTHKAPMEYTDDVPTGPVTVRMATQSHLFGTVDAKLGIRVGTFPGDVPIYCDYHQRKHVYLGRWPGSTKTDTPVFLGSIYSQDSLDLCSLLATSVPWGKCDVVGGVDIIFDCGKSVVGTEGETCILVQGGFQTEKSKRVITFHAYPIEEAGTQATTFRSCRQKGRHFKLDVSGVI</sequence>